<dbReference type="InterPro" id="IPR013783">
    <property type="entry name" value="Ig-like_fold"/>
</dbReference>
<dbReference type="AlphaFoldDB" id="A0A7K8EJA6"/>
<gene>
    <name evidence="3" type="primary">Fcrl1</name>
    <name evidence="3" type="ORF">LEUROT_R15529</name>
</gene>
<dbReference type="Gene3D" id="2.60.40.10">
    <property type="entry name" value="Immunoglobulins"/>
    <property type="match status" value="1"/>
</dbReference>
<dbReference type="PROSITE" id="PS50835">
    <property type="entry name" value="IG_LIKE"/>
    <property type="match status" value="1"/>
</dbReference>
<evidence type="ECO:0000313" key="4">
    <source>
        <dbReference type="Proteomes" id="UP000522331"/>
    </source>
</evidence>
<name>A0A7K8EJA6_LEURO</name>
<dbReference type="InterPro" id="IPR013151">
    <property type="entry name" value="Immunoglobulin_dom"/>
</dbReference>
<accession>A0A7K8EJA6</accession>
<proteinExistence type="predicted"/>
<dbReference type="InterPro" id="IPR036179">
    <property type="entry name" value="Ig-like_dom_sf"/>
</dbReference>
<keyword evidence="4" id="KW-1185">Reference proteome</keyword>
<evidence type="ECO:0000256" key="1">
    <source>
        <dbReference type="ARBA" id="ARBA00023319"/>
    </source>
</evidence>
<dbReference type="InterPro" id="IPR007110">
    <property type="entry name" value="Ig-like_dom"/>
</dbReference>
<dbReference type="EMBL" id="VZTC01007750">
    <property type="protein sequence ID" value="NXB51701.1"/>
    <property type="molecule type" value="Genomic_DNA"/>
</dbReference>
<dbReference type="SMART" id="SM00409">
    <property type="entry name" value="IG"/>
    <property type="match status" value="1"/>
</dbReference>
<dbReference type="SUPFAM" id="SSF48726">
    <property type="entry name" value="Immunoglobulin"/>
    <property type="match status" value="1"/>
</dbReference>
<protein>
    <submittedName>
        <fullName evidence="3">FCRL1 protein</fullName>
    </submittedName>
</protein>
<dbReference type="Proteomes" id="UP000522331">
    <property type="component" value="Unassembled WGS sequence"/>
</dbReference>
<feature type="domain" description="Ig-like" evidence="2">
    <location>
        <begin position="7"/>
        <end position="92"/>
    </location>
</feature>
<comment type="caution">
    <text evidence="3">The sequence shown here is derived from an EMBL/GenBank/DDBJ whole genome shotgun (WGS) entry which is preliminary data.</text>
</comment>
<evidence type="ECO:0000259" key="2">
    <source>
        <dbReference type="PROSITE" id="PS50835"/>
    </source>
</evidence>
<keyword evidence="1" id="KW-0393">Immunoglobulin domain</keyword>
<dbReference type="Pfam" id="PF00047">
    <property type="entry name" value="ig"/>
    <property type="match status" value="1"/>
</dbReference>
<organism evidence="3 4">
    <name type="scientific">Leucopsar rothschildi</name>
    <name type="common">Bali myna</name>
    <name type="synonym">Rothschild's mynah</name>
    <dbReference type="NCBI Taxonomy" id="127929"/>
    <lineage>
        <taxon>Eukaryota</taxon>
        <taxon>Metazoa</taxon>
        <taxon>Chordata</taxon>
        <taxon>Craniata</taxon>
        <taxon>Vertebrata</taxon>
        <taxon>Euteleostomi</taxon>
        <taxon>Archelosauria</taxon>
        <taxon>Archosauria</taxon>
        <taxon>Dinosauria</taxon>
        <taxon>Saurischia</taxon>
        <taxon>Theropoda</taxon>
        <taxon>Coelurosauria</taxon>
        <taxon>Aves</taxon>
        <taxon>Neognathae</taxon>
        <taxon>Neoaves</taxon>
        <taxon>Telluraves</taxon>
        <taxon>Australaves</taxon>
        <taxon>Passeriformes</taxon>
        <taxon>Sturnidae</taxon>
        <taxon>Leucopsar</taxon>
    </lineage>
</organism>
<feature type="non-terminal residue" evidence="3">
    <location>
        <position position="94"/>
    </location>
</feature>
<reference evidence="3 4" key="1">
    <citation type="submission" date="2019-09" db="EMBL/GenBank/DDBJ databases">
        <title>Bird 10,000 Genomes (B10K) Project - Family phase.</title>
        <authorList>
            <person name="Zhang G."/>
        </authorList>
    </citation>
    <scope>NUCLEOTIDE SEQUENCE [LARGE SCALE GENOMIC DNA]</scope>
    <source>
        <strain evidence="3">B10K-DU-002-02</strain>
        <tissue evidence="3">Muscle</tissue>
    </source>
</reference>
<dbReference type="InterPro" id="IPR003599">
    <property type="entry name" value="Ig_sub"/>
</dbReference>
<evidence type="ECO:0000313" key="3">
    <source>
        <dbReference type="EMBL" id="NXB51701.1"/>
    </source>
</evidence>
<feature type="non-terminal residue" evidence="3">
    <location>
        <position position="1"/>
    </location>
</feature>
<sequence length="94" mass="9633">LTPAGVPVSAVSLSVQHPRGQVALGDRLVRSCTVAMGTGPLSFSWHHGGSATPLGTGSCLELRHAGDNDSGHYQCLVSDRDSVAKSAPLNVTVL</sequence>